<gene>
    <name evidence="3" type="ORF">GCM10022255_086250</name>
</gene>
<evidence type="ECO:0008006" key="5">
    <source>
        <dbReference type="Google" id="ProtNLM"/>
    </source>
</evidence>
<dbReference type="InterPro" id="IPR012340">
    <property type="entry name" value="NA-bd_OB-fold"/>
</dbReference>
<keyword evidence="1 2" id="KW-0238">DNA-binding</keyword>
<keyword evidence="4" id="KW-1185">Reference proteome</keyword>
<dbReference type="Gene3D" id="2.40.50.140">
    <property type="entry name" value="Nucleic acid-binding proteins"/>
    <property type="match status" value="1"/>
</dbReference>
<evidence type="ECO:0000256" key="1">
    <source>
        <dbReference type="ARBA" id="ARBA00023125"/>
    </source>
</evidence>
<dbReference type="PROSITE" id="PS50935">
    <property type="entry name" value="SSB"/>
    <property type="match status" value="1"/>
</dbReference>
<sequence>MQQQFDVTIEGTIQTTPVADTTSNGFRFTKFDIVNRRESDGDSNAKSAPPMYFSVICWGKLADRVVELTRGTDVVVQASRLSIDGYSEPPVLMLAARNVSVSMRRNDAHPGTGRNRRRADLITTADGETFDTDAYTEAATGFEALHR</sequence>
<name>A0ABP8DMQ6_9ACTN</name>
<evidence type="ECO:0000313" key="4">
    <source>
        <dbReference type="Proteomes" id="UP001500620"/>
    </source>
</evidence>
<dbReference type="Proteomes" id="UP001500620">
    <property type="component" value="Unassembled WGS sequence"/>
</dbReference>
<reference evidence="4" key="1">
    <citation type="journal article" date="2019" name="Int. J. Syst. Evol. Microbiol.">
        <title>The Global Catalogue of Microorganisms (GCM) 10K type strain sequencing project: providing services to taxonomists for standard genome sequencing and annotation.</title>
        <authorList>
            <consortium name="The Broad Institute Genomics Platform"/>
            <consortium name="The Broad Institute Genome Sequencing Center for Infectious Disease"/>
            <person name="Wu L."/>
            <person name="Ma J."/>
        </authorList>
    </citation>
    <scope>NUCLEOTIDE SEQUENCE [LARGE SCALE GENOMIC DNA]</scope>
    <source>
        <strain evidence="4">JCM 17441</strain>
    </source>
</reference>
<evidence type="ECO:0000256" key="2">
    <source>
        <dbReference type="PROSITE-ProRule" id="PRU00252"/>
    </source>
</evidence>
<protein>
    <recommendedName>
        <fullName evidence="5">Single-stranded DNA-binding protein</fullName>
    </recommendedName>
</protein>
<accession>A0ABP8DMQ6</accession>
<dbReference type="EMBL" id="BAABAT010000037">
    <property type="protein sequence ID" value="GAA4259856.1"/>
    <property type="molecule type" value="Genomic_DNA"/>
</dbReference>
<dbReference type="Pfam" id="PF00436">
    <property type="entry name" value="SSB"/>
    <property type="match status" value="1"/>
</dbReference>
<comment type="caution">
    <text evidence="3">The sequence shown here is derived from an EMBL/GenBank/DDBJ whole genome shotgun (WGS) entry which is preliminary data.</text>
</comment>
<dbReference type="RefSeq" id="WP_345136777.1">
    <property type="nucleotide sequence ID" value="NZ_BAABAT010000037.1"/>
</dbReference>
<dbReference type="SUPFAM" id="SSF50249">
    <property type="entry name" value="Nucleic acid-binding proteins"/>
    <property type="match status" value="1"/>
</dbReference>
<evidence type="ECO:0000313" key="3">
    <source>
        <dbReference type="EMBL" id="GAA4259856.1"/>
    </source>
</evidence>
<proteinExistence type="predicted"/>
<dbReference type="InterPro" id="IPR000424">
    <property type="entry name" value="Primosome_PriB/ssb"/>
</dbReference>
<organism evidence="3 4">
    <name type="scientific">Dactylosporangium darangshiense</name>
    <dbReference type="NCBI Taxonomy" id="579108"/>
    <lineage>
        <taxon>Bacteria</taxon>
        <taxon>Bacillati</taxon>
        <taxon>Actinomycetota</taxon>
        <taxon>Actinomycetes</taxon>
        <taxon>Micromonosporales</taxon>
        <taxon>Micromonosporaceae</taxon>
        <taxon>Dactylosporangium</taxon>
    </lineage>
</organism>